<evidence type="ECO:0008006" key="3">
    <source>
        <dbReference type="Google" id="ProtNLM"/>
    </source>
</evidence>
<evidence type="ECO:0000313" key="2">
    <source>
        <dbReference type="Proteomes" id="UP000632125"/>
    </source>
</evidence>
<name>A0A927CLZ0_9BACL</name>
<comment type="caution">
    <text evidence="1">The sequence shown here is derived from an EMBL/GenBank/DDBJ whole genome shotgun (WGS) entry which is preliminary data.</text>
</comment>
<dbReference type="RefSeq" id="WP_190861212.1">
    <property type="nucleotide sequence ID" value="NZ_JACXIY010000014.1"/>
</dbReference>
<gene>
    <name evidence="1" type="ORF">IDH41_11775</name>
</gene>
<evidence type="ECO:0000313" key="1">
    <source>
        <dbReference type="EMBL" id="MBD2869257.1"/>
    </source>
</evidence>
<dbReference type="EMBL" id="JACXIY010000014">
    <property type="protein sequence ID" value="MBD2869257.1"/>
    <property type="molecule type" value="Genomic_DNA"/>
</dbReference>
<proteinExistence type="predicted"/>
<dbReference type="AlphaFoldDB" id="A0A927CLZ0"/>
<dbReference type="Proteomes" id="UP000632125">
    <property type="component" value="Unassembled WGS sequence"/>
</dbReference>
<protein>
    <recommendedName>
        <fullName evidence="3">ParB/Sulfiredoxin domain-containing protein</fullName>
    </recommendedName>
</protein>
<reference evidence="1" key="1">
    <citation type="submission" date="2020-09" db="EMBL/GenBank/DDBJ databases">
        <title>A novel bacterium of genus Paenibacillus, isolated from South China Sea.</title>
        <authorList>
            <person name="Huang H."/>
            <person name="Mo K."/>
            <person name="Hu Y."/>
        </authorList>
    </citation>
    <scope>NUCLEOTIDE SEQUENCE</scope>
    <source>
        <strain evidence="1">IB182493</strain>
    </source>
</reference>
<organism evidence="1 2">
    <name type="scientific">Paenibacillus arenilitoris</name>
    <dbReference type="NCBI Taxonomy" id="2772299"/>
    <lineage>
        <taxon>Bacteria</taxon>
        <taxon>Bacillati</taxon>
        <taxon>Bacillota</taxon>
        <taxon>Bacilli</taxon>
        <taxon>Bacillales</taxon>
        <taxon>Paenibacillaceae</taxon>
        <taxon>Paenibacillus</taxon>
    </lineage>
</organism>
<accession>A0A927CLZ0</accession>
<keyword evidence="2" id="KW-1185">Reference proteome</keyword>
<sequence>MRFTVQYIPLNKIKPDLSSGMTARIRKLRRMMWDCMNLLVVRKNRKDGSYMILVGNDRYDFLRKHTKNAVAPCLVDESKAKSQVKSWLYRFRGNRAMRRFPDLKTHRLSPAALSIFLAFLKEEPRFKELSRREQMQVLMMAVRYKKIVVASMKSKVDQLK</sequence>